<dbReference type="PANTHER" id="PTHR35580">
    <property type="entry name" value="CELL SURFACE GLYCOPROTEIN (S-LAYER PROTEIN)-LIKE PROTEIN"/>
    <property type="match status" value="1"/>
</dbReference>
<dbReference type="SUPFAM" id="SSF50965">
    <property type="entry name" value="Galactose oxidase, central domain"/>
    <property type="match status" value="1"/>
</dbReference>
<organism evidence="1">
    <name type="scientific">marine metagenome</name>
    <dbReference type="NCBI Taxonomy" id="408172"/>
    <lineage>
        <taxon>unclassified sequences</taxon>
        <taxon>metagenomes</taxon>
        <taxon>ecological metagenomes</taxon>
    </lineage>
</organism>
<evidence type="ECO:0000313" key="1">
    <source>
        <dbReference type="EMBL" id="SVD58420.1"/>
    </source>
</evidence>
<dbReference type="InterPro" id="IPR052918">
    <property type="entry name" value="Motility_Chemotaxis_Reg"/>
</dbReference>
<proteinExistence type="predicted"/>
<evidence type="ECO:0008006" key="2">
    <source>
        <dbReference type="Google" id="ProtNLM"/>
    </source>
</evidence>
<dbReference type="InterPro" id="IPR011043">
    <property type="entry name" value="Gal_Oxase/kelch_b-propeller"/>
</dbReference>
<accession>A0A382WII1</accession>
<sequence>GGLDNNTNSGDKDIFLVKYNSSGTRQWTQQLGTSSEDVGYGVALNSTGDIFVTGATYGALTGTGSDYKGSSDIFLVKYNSDGAKQWTKQLGTASEDVAYGLTVDSDGYIYLTGYTKGNPWNLTGNPDNETNSGNTDAFLLKHYDNSSQTPHWTILLGTTSAEVGRSVTVDSTNLYLTGDNSSTSGDYDAFLAKYSSSGNDPSNTPTWIRYMSTSSGEYGYGVAAYTNTFIYAVGNTGGELDNNTNSGLQDVFIFKYNSSGTKQ</sequence>
<gene>
    <name evidence="1" type="ORF">METZ01_LOCUS411274</name>
</gene>
<name>A0A382WII1_9ZZZZ</name>
<dbReference type="EMBL" id="UINC01160011">
    <property type="protein sequence ID" value="SVD58420.1"/>
    <property type="molecule type" value="Genomic_DNA"/>
</dbReference>
<protein>
    <recommendedName>
        <fullName evidence="2">Bulb-type lectin domain-containing protein</fullName>
    </recommendedName>
</protein>
<dbReference type="AlphaFoldDB" id="A0A382WII1"/>
<dbReference type="Pfam" id="PF06739">
    <property type="entry name" value="SBBP"/>
    <property type="match status" value="2"/>
</dbReference>
<reference evidence="1" key="1">
    <citation type="submission" date="2018-05" db="EMBL/GenBank/DDBJ databases">
        <authorList>
            <person name="Lanie J.A."/>
            <person name="Ng W.-L."/>
            <person name="Kazmierczak K.M."/>
            <person name="Andrzejewski T.M."/>
            <person name="Davidsen T.M."/>
            <person name="Wayne K.J."/>
            <person name="Tettelin H."/>
            <person name="Glass J.I."/>
            <person name="Rusch D."/>
            <person name="Podicherti R."/>
            <person name="Tsui H.-C.T."/>
            <person name="Winkler M.E."/>
        </authorList>
    </citation>
    <scope>NUCLEOTIDE SEQUENCE</scope>
</reference>
<dbReference type="PANTHER" id="PTHR35580:SF1">
    <property type="entry name" value="PHYTASE-LIKE DOMAIN-CONTAINING PROTEIN"/>
    <property type="match status" value="1"/>
</dbReference>
<feature type="non-terminal residue" evidence="1">
    <location>
        <position position="1"/>
    </location>
</feature>
<dbReference type="InterPro" id="IPR010620">
    <property type="entry name" value="SBBP_repeat"/>
</dbReference>